<dbReference type="EMBL" id="CP003358">
    <property type="protein sequence ID" value="AGB46068.1"/>
    <property type="molecule type" value="Genomic_DNA"/>
</dbReference>
<proteinExistence type="predicted"/>
<accession>L0KPN9</accession>
<evidence type="ECO:0000313" key="3">
    <source>
        <dbReference type="Proteomes" id="UP000010998"/>
    </source>
</evidence>
<dbReference type="CDD" id="cd01149">
    <property type="entry name" value="HutB"/>
    <property type="match status" value="1"/>
</dbReference>
<dbReference type="PANTHER" id="PTHR30535:SF4">
    <property type="entry name" value="HEMIN-BINDING PERIPLASMIC PROTEIN HMUT"/>
    <property type="match status" value="1"/>
</dbReference>
<dbReference type="Proteomes" id="UP000010998">
    <property type="component" value="Chromosome"/>
</dbReference>
<dbReference type="AlphaFoldDB" id="L0KPN9"/>
<dbReference type="Gene3D" id="3.40.50.1980">
    <property type="entry name" value="Nitrogenase molybdenum iron protein domain"/>
    <property type="match status" value="2"/>
</dbReference>
<dbReference type="Pfam" id="PF01497">
    <property type="entry name" value="Peripla_BP_2"/>
    <property type="match status" value="1"/>
</dbReference>
<dbReference type="PROSITE" id="PS50983">
    <property type="entry name" value="FE_B12_PBP"/>
    <property type="match status" value="1"/>
</dbReference>
<dbReference type="PANTHER" id="PTHR30535">
    <property type="entry name" value="VITAMIN B12-BINDING PROTEIN"/>
    <property type="match status" value="1"/>
</dbReference>
<dbReference type="InterPro" id="IPR002491">
    <property type="entry name" value="ABC_transptr_periplasmic_BD"/>
</dbReference>
<dbReference type="eggNOG" id="COG4558">
    <property type="taxonomic scope" value="Bacteria"/>
</dbReference>
<gene>
    <name evidence="2" type="ordered locus">Mesau_03709</name>
</gene>
<dbReference type="InterPro" id="IPR050902">
    <property type="entry name" value="ABC_Transporter_SBP"/>
</dbReference>
<evidence type="ECO:0000259" key="1">
    <source>
        <dbReference type="PROSITE" id="PS50983"/>
    </source>
</evidence>
<dbReference type="GeneID" id="90991059"/>
<dbReference type="RefSeq" id="WP_015317485.1">
    <property type="nucleotide sequence ID" value="NC_019973.1"/>
</dbReference>
<dbReference type="SUPFAM" id="SSF53807">
    <property type="entry name" value="Helical backbone' metal receptor"/>
    <property type="match status" value="1"/>
</dbReference>
<dbReference type="STRING" id="754035.Mesau_03709"/>
<organism evidence="2 3">
    <name type="scientific">Mesorhizobium australicum (strain HAMBI 3006 / LMG 24608 / WSM2073)</name>
    <dbReference type="NCBI Taxonomy" id="754035"/>
    <lineage>
        <taxon>Bacteria</taxon>
        <taxon>Pseudomonadati</taxon>
        <taxon>Pseudomonadota</taxon>
        <taxon>Alphaproteobacteria</taxon>
        <taxon>Hyphomicrobiales</taxon>
        <taxon>Phyllobacteriaceae</taxon>
        <taxon>Mesorhizobium</taxon>
    </lineage>
</organism>
<keyword evidence="3" id="KW-1185">Reference proteome</keyword>
<dbReference type="OrthoDB" id="9797736at2"/>
<name>L0KPN9_MESAW</name>
<reference evidence="3" key="1">
    <citation type="submission" date="2012-02" db="EMBL/GenBank/DDBJ databases">
        <title>Complete sequence of Mesorhizobium australicum WSM2073.</title>
        <authorList>
            <person name="Lucas S."/>
            <person name="Han J."/>
            <person name="Lapidus A."/>
            <person name="Cheng J.-F."/>
            <person name="Goodwin L."/>
            <person name="Pitluck S."/>
            <person name="Peters L."/>
            <person name="Gu W."/>
            <person name="Detter J.C."/>
            <person name="Han C."/>
            <person name="Tapia R."/>
            <person name="Land M."/>
            <person name="Hauser L."/>
            <person name="Kyrpides N."/>
            <person name="Ivanova N."/>
            <person name="Pagani I."/>
            <person name="Reeve W.G."/>
            <person name="Howieson J.G."/>
            <person name="Tiwari R.P."/>
            <person name="O'Hara G.W."/>
            <person name="Atkins C.A."/>
            <person name="Ronson C.W."/>
            <person name="Nandasena K.G."/>
            <person name="Woyke T."/>
        </authorList>
    </citation>
    <scope>NUCLEOTIDE SEQUENCE [LARGE SCALE GENOMIC DNA]</scope>
    <source>
        <strain evidence="3">LMG 24608 / HAMBI 3006 / WSM2073</strain>
    </source>
</reference>
<protein>
    <submittedName>
        <fullName evidence="2">ABC-type hemin transport system, periplasmic component</fullName>
    </submittedName>
</protein>
<sequence>MRFVSRPSALRGSRVGYAIGLSMAFAALQPAGATEGVSVFADPSKIAAIGGSITEIVYALGEERHLVARDSTSLYPKAALDLPDVGYMRQLSPEGVLSVNPTGILALHGSGPKEAVDVLKKTSIPLIEVPEQYNREGILQKVRIVGKAIGVEAKAEVLARALDAKLTAAEKRTASIKERRRVLFILSTQGGKILAAGSETAADGMVKLAGGVNAVEGFSGYKQMSDEAIITARPDVILMMSNAGPPVSDDEVFGNPSIASTPAGTARKLIRIDGAYLLGFGPRTADAIHDLAVSLYGAQVTD</sequence>
<feature type="domain" description="Fe/B12 periplasmic-binding" evidence="1">
    <location>
        <begin position="45"/>
        <end position="299"/>
    </location>
</feature>
<evidence type="ECO:0000313" key="2">
    <source>
        <dbReference type="EMBL" id="AGB46068.1"/>
    </source>
</evidence>
<dbReference type="HOGENOM" id="CLU_038034_6_0_5"/>
<dbReference type="KEGG" id="mam:Mesau_03709"/>